<sequence>MGIFILQEYLAENERCWIERCKSSSMETGYRLRQAHYALGVHMGNSIHTINPNQSKFAVWILMRAGLPFGLGIADGLEKQGNDVAVYFIDKEIDAETIDSVKDRTIILTDAVINSGKSIGRICSVLSETVKQSMIVTTTVMPSNVISRFKNLNLMTVRVSSNQYQGAKVNTIHNGKGPDTGDRLFGTL</sequence>
<dbReference type="OrthoDB" id="5866207at2"/>
<dbReference type="InterPro" id="IPR029057">
    <property type="entry name" value="PRTase-like"/>
</dbReference>
<keyword evidence="3" id="KW-1185">Reference proteome</keyword>
<dbReference type="InterPro" id="IPR000836">
    <property type="entry name" value="PRTase_dom"/>
</dbReference>
<dbReference type="Gene3D" id="3.40.50.2020">
    <property type="match status" value="1"/>
</dbReference>
<evidence type="ECO:0000259" key="1">
    <source>
        <dbReference type="Pfam" id="PF14681"/>
    </source>
</evidence>
<dbReference type="SUPFAM" id="SSF53271">
    <property type="entry name" value="PRTase-like"/>
    <property type="match status" value="1"/>
</dbReference>
<protein>
    <submittedName>
        <fullName evidence="2">Phosphoribosyl transferase</fullName>
    </submittedName>
</protein>
<dbReference type="Proteomes" id="UP000269923">
    <property type="component" value="Unassembled WGS sequence"/>
</dbReference>
<dbReference type="GO" id="GO:0016740">
    <property type="term" value="F:transferase activity"/>
    <property type="evidence" value="ECO:0007669"/>
    <property type="project" value="UniProtKB-KW"/>
</dbReference>
<dbReference type="EMBL" id="RQYC01000007">
    <property type="protein sequence ID" value="RRD90205.1"/>
    <property type="molecule type" value="Genomic_DNA"/>
</dbReference>
<name>A0A3P2A5F5_9NEIS</name>
<accession>A0A3P2A5F5</accession>
<dbReference type="AlphaFoldDB" id="A0A3P2A5F5"/>
<dbReference type="Pfam" id="PF14681">
    <property type="entry name" value="UPRTase"/>
    <property type="match status" value="1"/>
</dbReference>
<dbReference type="RefSeq" id="WP_124794789.1">
    <property type="nucleotide sequence ID" value="NZ_RQYC01000007.1"/>
</dbReference>
<proteinExistence type="predicted"/>
<organism evidence="2 3">
    <name type="scientific">Conchiformibius steedae</name>
    <dbReference type="NCBI Taxonomy" id="153493"/>
    <lineage>
        <taxon>Bacteria</taxon>
        <taxon>Pseudomonadati</taxon>
        <taxon>Pseudomonadota</taxon>
        <taxon>Betaproteobacteria</taxon>
        <taxon>Neisseriales</taxon>
        <taxon>Neisseriaceae</taxon>
        <taxon>Conchiformibius</taxon>
    </lineage>
</organism>
<gene>
    <name evidence="2" type="ORF">EII21_06110</name>
</gene>
<feature type="domain" description="Phosphoribosyltransferase" evidence="1">
    <location>
        <begin position="41"/>
        <end position="187"/>
    </location>
</feature>
<evidence type="ECO:0000313" key="3">
    <source>
        <dbReference type="Proteomes" id="UP000269923"/>
    </source>
</evidence>
<reference evidence="2 3" key="1">
    <citation type="submission" date="2018-11" db="EMBL/GenBank/DDBJ databases">
        <title>Genomes From Bacteria Associated with the Canine Oral Cavity: a Test Case for Automated Genome-Based Taxonomic Assignment.</title>
        <authorList>
            <person name="Coil D.A."/>
            <person name="Jospin G."/>
            <person name="Darling A.E."/>
            <person name="Wallis C."/>
            <person name="Davis I.J."/>
            <person name="Harris S."/>
            <person name="Eisen J.A."/>
            <person name="Holcombe L.J."/>
            <person name="O'Flynn C."/>
        </authorList>
    </citation>
    <scope>NUCLEOTIDE SEQUENCE [LARGE SCALE GENOMIC DNA]</scope>
    <source>
        <strain evidence="2 3">COT-280</strain>
    </source>
</reference>
<comment type="caution">
    <text evidence="2">The sequence shown here is derived from an EMBL/GenBank/DDBJ whole genome shotgun (WGS) entry which is preliminary data.</text>
</comment>
<evidence type="ECO:0000313" key="2">
    <source>
        <dbReference type="EMBL" id="RRD90205.1"/>
    </source>
</evidence>
<keyword evidence="2" id="KW-0808">Transferase</keyword>